<protein>
    <submittedName>
        <fullName evidence="2">GMP synthase (Glutamine-hydrolysing)</fullName>
    </submittedName>
</protein>
<dbReference type="Proteomes" id="UP000245708">
    <property type="component" value="Unassembled WGS sequence"/>
</dbReference>
<dbReference type="InterPro" id="IPR017926">
    <property type="entry name" value="GATASE"/>
</dbReference>
<dbReference type="Pfam" id="PF00117">
    <property type="entry name" value="GATase"/>
    <property type="match status" value="1"/>
</dbReference>
<dbReference type="PROSITE" id="PS51273">
    <property type="entry name" value="GATASE_TYPE_1"/>
    <property type="match status" value="1"/>
</dbReference>
<keyword evidence="3" id="KW-1185">Reference proteome</keyword>
<feature type="domain" description="Glutamine amidotransferase" evidence="1">
    <location>
        <begin position="74"/>
        <end position="185"/>
    </location>
</feature>
<dbReference type="OrthoDB" id="7365442at2"/>
<dbReference type="Gene3D" id="3.40.50.880">
    <property type="match status" value="1"/>
</dbReference>
<sequence>MILGILQTGHVPPEVAARDGTYTDLFGRLFAHRGFDLRTWSVVDMEFPGGPQDADAWLITGSRHGAYEDHPFIPPLEDLIRAIRDAGHPLVGICFGHQIIAQALGGRVVKFDGGWSVGHRSYEIGGCEVALHAWHQDQVVDLPPGATVLGSNDFTQNAVLAHGERILTVQPHPEFPPSVVEELMLHRSATVPGDLLDRVRADLDKPTDNRLIADWLADVLEGAPATRIPFAAKASA</sequence>
<gene>
    <name evidence="2" type="ORF">C7455_103237</name>
</gene>
<dbReference type="InterPro" id="IPR044992">
    <property type="entry name" value="ChyE-like"/>
</dbReference>
<evidence type="ECO:0000313" key="3">
    <source>
        <dbReference type="Proteomes" id="UP000245708"/>
    </source>
</evidence>
<evidence type="ECO:0000313" key="2">
    <source>
        <dbReference type="EMBL" id="PWK61037.1"/>
    </source>
</evidence>
<dbReference type="GO" id="GO:0005829">
    <property type="term" value="C:cytosol"/>
    <property type="evidence" value="ECO:0007669"/>
    <property type="project" value="TreeGrafter"/>
</dbReference>
<dbReference type="RefSeq" id="WP_109667228.1">
    <property type="nucleotide sequence ID" value="NZ_QGGW01000003.1"/>
</dbReference>
<dbReference type="InterPro" id="IPR029062">
    <property type="entry name" value="Class_I_gatase-like"/>
</dbReference>
<dbReference type="CDD" id="cd01741">
    <property type="entry name" value="GATase1_1"/>
    <property type="match status" value="1"/>
</dbReference>
<evidence type="ECO:0000259" key="1">
    <source>
        <dbReference type="Pfam" id="PF00117"/>
    </source>
</evidence>
<dbReference type="PANTHER" id="PTHR42695:SF5">
    <property type="entry name" value="GLUTAMINE AMIDOTRANSFERASE YLR126C-RELATED"/>
    <property type="match status" value="1"/>
</dbReference>
<proteinExistence type="predicted"/>
<dbReference type="PANTHER" id="PTHR42695">
    <property type="entry name" value="GLUTAMINE AMIDOTRANSFERASE YLR126C-RELATED"/>
    <property type="match status" value="1"/>
</dbReference>
<comment type="caution">
    <text evidence="2">The sequence shown here is derived from an EMBL/GenBank/DDBJ whole genome shotgun (WGS) entry which is preliminary data.</text>
</comment>
<dbReference type="EMBL" id="QGGW01000003">
    <property type="protein sequence ID" value="PWK61037.1"/>
    <property type="molecule type" value="Genomic_DNA"/>
</dbReference>
<reference evidence="2 3" key="1">
    <citation type="submission" date="2018-05" db="EMBL/GenBank/DDBJ databases">
        <title>Genomic Encyclopedia of Type Strains, Phase IV (KMG-IV): sequencing the most valuable type-strain genomes for metagenomic binning, comparative biology and taxonomic classification.</title>
        <authorList>
            <person name="Goeker M."/>
        </authorList>
    </citation>
    <scope>NUCLEOTIDE SEQUENCE [LARGE SCALE GENOMIC DNA]</scope>
    <source>
        <strain evidence="2 3">DSM 16097</strain>
    </source>
</reference>
<name>A0A316GIW5_9RHOB</name>
<organism evidence="2 3">
    <name type="scientific">Roseicyclus mahoneyensis</name>
    <dbReference type="NCBI Taxonomy" id="164332"/>
    <lineage>
        <taxon>Bacteria</taxon>
        <taxon>Pseudomonadati</taxon>
        <taxon>Pseudomonadota</taxon>
        <taxon>Alphaproteobacteria</taxon>
        <taxon>Rhodobacterales</taxon>
        <taxon>Roseobacteraceae</taxon>
        <taxon>Roseicyclus</taxon>
    </lineage>
</organism>
<dbReference type="AlphaFoldDB" id="A0A316GIW5"/>
<dbReference type="SUPFAM" id="SSF52317">
    <property type="entry name" value="Class I glutamine amidotransferase-like"/>
    <property type="match status" value="1"/>
</dbReference>
<accession>A0A316GIW5</accession>